<keyword evidence="7 8" id="KW-0472">Membrane</keyword>
<dbReference type="PANTHER" id="PTHR30614">
    <property type="entry name" value="MEMBRANE COMPONENT OF AMINO ACID ABC TRANSPORTER"/>
    <property type="match status" value="1"/>
</dbReference>
<dbReference type="Pfam" id="PF00528">
    <property type="entry name" value="BPD_transp_1"/>
    <property type="match status" value="1"/>
</dbReference>
<dbReference type="GO" id="GO:0006865">
    <property type="term" value="P:amino acid transport"/>
    <property type="evidence" value="ECO:0007669"/>
    <property type="project" value="UniProtKB-KW"/>
</dbReference>
<evidence type="ECO:0000256" key="1">
    <source>
        <dbReference type="ARBA" id="ARBA00004651"/>
    </source>
</evidence>
<protein>
    <recommendedName>
        <fullName evidence="9">ABC transmembrane type-1 domain-containing protein</fullName>
    </recommendedName>
</protein>
<sequence>MSYWISLLPNLAKGFGISLNVYVVTLIVSMPIGLILGYISNTRPFIQKILSAYSWLFRGSPLLLQLYFVFYALPLILPIPLRDNRLFFAIITFILNYSAYFQEIFKGGFKTIGKGQWDAAKMLNISKINAFRYIIIPQVMRNTLYSISNECITLVKDTSLLAAVALPEMLMVAKEAVSRDLRVDALVLVGVGYLLFTALVVFVINIISKKLNMKGTSHDSI</sequence>
<proteinExistence type="inferred from homology"/>
<evidence type="ECO:0000256" key="7">
    <source>
        <dbReference type="ARBA" id="ARBA00023136"/>
    </source>
</evidence>
<comment type="subcellular location">
    <subcellularLocation>
        <location evidence="1 8">Cell membrane</location>
        <topology evidence="1 8">Multi-pass membrane protein</topology>
    </subcellularLocation>
</comment>
<dbReference type="AlphaFoldDB" id="A0A0X8GYZ4"/>
<name>A0A0X8GYZ4_9FIRM</name>
<dbReference type="CDD" id="cd06261">
    <property type="entry name" value="TM_PBP2"/>
    <property type="match status" value="1"/>
</dbReference>
<feature type="transmembrane region" description="Helical" evidence="8">
    <location>
        <begin position="20"/>
        <end position="41"/>
    </location>
</feature>
<feature type="domain" description="ABC transmembrane type-1" evidence="9">
    <location>
        <begin position="15"/>
        <end position="204"/>
    </location>
</feature>
<keyword evidence="11" id="KW-1185">Reference proteome</keyword>
<dbReference type="NCBIfam" id="TIGR01726">
    <property type="entry name" value="HEQRo_perm_3TM"/>
    <property type="match status" value="1"/>
</dbReference>
<dbReference type="InterPro" id="IPR043429">
    <property type="entry name" value="ArtM/GltK/GlnP/TcyL/YhdX-like"/>
</dbReference>
<dbReference type="InterPro" id="IPR035906">
    <property type="entry name" value="MetI-like_sf"/>
</dbReference>
<dbReference type="KEGG" id="erl:AOC36_03205"/>
<dbReference type="GO" id="GO:0022857">
    <property type="term" value="F:transmembrane transporter activity"/>
    <property type="evidence" value="ECO:0007669"/>
    <property type="project" value="InterPro"/>
</dbReference>
<dbReference type="EMBL" id="CP013213">
    <property type="protein sequence ID" value="AMC93023.1"/>
    <property type="molecule type" value="Genomic_DNA"/>
</dbReference>
<dbReference type="RefSeq" id="WP_067631411.1">
    <property type="nucleotide sequence ID" value="NZ_CP013213.1"/>
</dbReference>
<dbReference type="SUPFAM" id="SSF161098">
    <property type="entry name" value="MetI-like"/>
    <property type="match status" value="1"/>
</dbReference>
<dbReference type="Gene3D" id="1.10.3720.10">
    <property type="entry name" value="MetI-like"/>
    <property type="match status" value="1"/>
</dbReference>
<accession>A0A0X8GYZ4</accession>
<evidence type="ECO:0000256" key="6">
    <source>
        <dbReference type="ARBA" id="ARBA00022989"/>
    </source>
</evidence>
<keyword evidence="5" id="KW-0029">Amino-acid transport</keyword>
<evidence type="ECO:0000256" key="5">
    <source>
        <dbReference type="ARBA" id="ARBA00022970"/>
    </source>
</evidence>
<keyword evidence="4 8" id="KW-0812">Transmembrane</keyword>
<organism evidence="10 11">
    <name type="scientific">Erysipelothrix larvae</name>
    <dbReference type="NCBI Taxonomy" id="1514105"/>
    <lineage>
        <taxon>Bacteria</taxon>
        <taxon>Bacillati</taxon>
        <taxon>Bacillota</taxon>
        <taxon>Erysipelotrichia</taxon>
        <taxon>Erysipelotrichales</taxon>
        <taxon>Erysipelotrichaceae</taxon>
        <taxon>Erysipelothrix</taxon>
    </lineage>
</organism>
<gene>
    <name evidence="10" type="ORF">AOC36_03205</name>
</gene>
<evidence type="ECO:0000256" key="3">
    <source>
        <dbReference type="ARBA" id="ARBA00022475"/>
    </source>
</evidence>
<feature type="transmembrane region" description="Helical" evidence="8">
    <location>
        <begin position="86"/>
        <end position="105"/>
    </location>
</feature>
<keyword evidence="2 8" id="KW-0813">Transport</keyword>
<keyword evidence="3" id="KW-1003">Cell membrane</keyword>
<evidence type="ECO:0000256" key="8">
    <source>
        <dbReference type="RuleBase" id="RU363032"/>
    </source>
</evidence>
<feature type="transmembrane region" description="Helical" evidence="8">
    <location>
        <begin position="185"/>
        <end position="207"/>
    </location>
</feature>
<evidence type="ECO:0000256" key="2">
    <source>
        <dbReference type="ARBA" id="ARBA00022448"/>
    </source>
</evidence>
<evidence type="ECO:0000256" key="4">
    <source>
        <dbReference type="ARBA" id="ARBA00022692"/>
    </source>
</evidence>
<evidence type="ECO:0000259" key="9">
    <source>
        <dbReference type="PROSITE" id="PS50928"/>
    </source>
</evidence>
<dbReference type="PANTHER" id="PTHR30614:SF0">
    <property type="entry name" value="L-CYSTINE TRANSPORT SYSTEM PERMEASE PROTEIN TCYL"/>
    <property type="match status" value="1"/>
</dbReference>
<dbReference type="InterPro" id="IPR000515">
    <property type="entry name" value="MetI-like"/>
</dbReference>
<dbReference type="Proteomes" id="UP000063781">
    <property type="component" value="Chromosome"/>
</dbReference>
<dbReference type="GO" id="GO:0043190">
    <property type="term" value="C:ATP-binding cassette (ABC) transporter complex"/>
    <property type="evidence" value="ECO:0007669"/>
    <property type="project" value="InterPro"/>
</dbReference>
<reference evidence="10 11" key="1">
    <citation type="submission" date="2015-10" db="EMBL/GenBank/DDBJ databases">
        <title>Erysipelothrix larvae sp. LV19 isolated from the larval gut of the rhinoceros beetle, Trypoxylus dichotomus.</title>
        <authorList>
            <person name="Lim S."/>
            <person name="Kim B.-C."/>
        </authorList>
    </citation>
    <scope>NUCLEOTIDE SEQUENCE [LARGE SCALE GENOMIC DNA]</scope>
    <source>
        <strain evidence="10 11">LV19</strain>
    </source>
</reference>
<dbReference type="InterPro" id="IPR010065">
    <property type="entry name" value="AA_ABC_transptr_permease_3TM"/>
</dbReference>
<dbReference type="PROSITE" id="PS50928">
    <property type="entry name" value="ABC_TM1"/>
    <property type="match status" value="1"/>
</dbReference>
<evidence type="ECO:0000313" key="10">
    <source>
        <dbReference type="EMBL" id="AMC93023.1"/>
    </source>
</evidence>
<keyword evidence="6 8" id="KW-1133">Transmembrane helix</keyword>
<evidence type="ECO:0000313" key="11">
    <source>
        <dbReference type="Proteomes" id="UP000063781"/>
    </source>
</evidence>
<dbReference type="OrthoDB" id="9787841at2"/>
<comment type="similarity">
    <text evidence="8">Belongs to the binding-protein-dependent transport system permease family.</text>
</comment>
<dbReference type="STRING" id="1514105.AOC36_03205"/>